<dbReference type="PANTHER" id="PTHR37836">
    <property type="entry name" value="LMO1036 PROTEIN"/>
    <property type="match status" value="1"/>
</dbReference>
<dbReference type="Proteomes" id="UP001519295">
    <property type="component" value="Unassembled WGS sequence"/>
</dbReference>
<gene>
    <name evidence="3" type="ORF">JOF36_007822</name>
</gene>
<sequence length="209" mass="23029">MLQGGHCLRYDVRADLVDSTYDADPVKPFLDGEPIYEEHPYCWEPEQGFSTALDVRRDAYWSVLGGAAGHTYGHHAVWQFNDGGDGELGARGSWSEALEFPAGEQMRHLRELMESLPFTRGEPDQSVLGTEPDSGAERIAANVATDGSYLLVYTPTGQDFSVDTSVVTGSPEAYWFNPRTGEFDATKLATTYSPPTSDEDWLLLVEDPA</sequence>
<dbReference type="PANTHER" id="PTHR37836:SF3">
    <property type="entry name" value="ENDOGLUCANASE"/>
    <property type="match status" value="1"/>
</dbReference>
<organism evidence="3 4">
    <name type="scientific">Pseudonocardia parietis</name>
    <dbReference type="NCBI Taxonomy" id="570936"/>
    <lineage>
        <taxon>Bacteria</taxon>
        <taxon>Bacillati</taxon>
        <taxon>Actinomycetota</taxon>
        <taxon>Actinomycetes</taxon>
        <taxon>Pseudonocardiales</taxon>
        <taxon>Pseudonocardiaceae</taxon>
        <taxon>Pseudonocardia</taxon>
    </lineage>
</organism>
<dbReference type="Pfam" id="PF12904">
    <property type="entry name" value="Collagen_bind_2"/>
    <property type="match status" value="1"/>
</dbReference>
<keyword evidence="4" id="KW-1185">Reference proteome</keyword>
<dbReference type="Pfam" id="PF13204">
    <property type="entry name" value="Apiosidase"/>
    <property type="match status" value="1"/>
</dbReference>
<reference evidence="3 4" key="1">
    <citation type="submission" date="2021-03" db="EMBL/GenBank/DDBJ databases">
        <title>Sequencing the genomes of 1000 actinobacteria strains.</title>
        <authorList>
            <person name="Klenk H.-P."/>
        </authorList>
    </citation>
    <scope>NUCLEOTIDE SEQUENCE [LARGE SCALE GENOMIC DNA]</scope>
    <source>
        <strain evidence="3 4">DSM 45256</strain>
    </source>
</reference>
<name>A0ABS4W769_9PSEU</name>
<feature type="domain" description="Apiosidase-like catalytic" evidence="2">
    <location>
        <begin position="1"/>
        <end position="119"/>
    </location>
</feature>
<dbReference type="InterPro" id="IPR024749">
    <property type="entry name" value="Collagen-bd_put"/>
</dbReference>
<proteinExistence type="predicted"/>
<dbReference type="InterPro" id="IPR025277">
    <property type="entry name" value="Apiosidase-like_cat_dom"/>
</dbReference>
<evidence type="ECO:0000259" key="1">
    <source>
        <dbReference type="Pfam" id="PF12904"/>
    </source>
</evidence>
<evidence type="ECO:0000313" key="3">
    <source>
        <dbReference type="EMBL" id="MBP2372049.1"/>
    </source>
</evidence>
<feature type="domain" description="Putative collagen-binding" evidence="1">
    <location>
        <begin position="123"/>
        <end position="206"/>
    </location>
</feature>
<evidence type="ECO:0000313" key="4">
    <source>
        <dbReference type="Proteomes" id="UP001519295"/>
    </source>
</evidence>
<comment type="caution">
    <text evidence="3">The sequence shown here is derived from an EMBL/GenBank/DDBJ whole genome shotgun (WGS) entry which is preliminary data.</text>
</comment>
<protein>
    <recommendedName>
        <fullName evidence="5">Collagen-binding domain of a collagenase</fullName>
    </recommendedName>
</protein>
<dbReference type="Gene3D" id="3.20.20.80">
    <property type="entry name" value="Glycosidases"/>
    <property type="match status" value="1"/>
</dbReference>
<evidence type="ECO:0008006" key="5">
    <source>
        <dbReference type="Google" id="ProtNLM"/>
    </source>
</evidence>
<accession>A0ABS4W769</accession>
<evidence type="ECO:0000259" key="2">
    <source>
        <dbReference type="Pfam" id="PF13204"/>
    </source>
</evidence>
<dbReference type="EMBL" id="JAGINU010000004">
    <property type="protein sequence ID" value="MBP2372049.1"/>
    <property type="molecule type" value="Genomic_DNA"/>
</dbReference>